<dbReference type="AlphaFoldDB" id="A0A0J7IWL3"/>
<organism evidence="1 2">
    <name type="scientific">Chryseobacterium koreense CCUG 49689</name>
    <dbReference type="NCBI Taxonomy" id="1304281"/>
    <lineage>
        <taxon>Bacteria</taxon>
        <taxon>Pseudomonadati</taxon>
        <taxon>Bacteroidota</taxon>
        <taxon>Flavobacteriia</taxon>
        <taxon>Flavobacteriales</taxon>
        <taxon>Weeksellaceae</taxon>
        <taxon>Chryseobacterium group</taxon>
        <taxon>Chryseobacterium</taxon>
    </lineage>
</organism>
<reference evidence="1 2" key="1">
    <citation type="journal article" date="2004" name="Int. J. Syst. Evol. Microbiol.">
        <title>Kaistella koreensis gen. nov., sp. nov., a novel member of the Chryseobacterium-Bergeyella-Riemerella branch.</title>
        <authorList>
            <person name="Kim M.K."/>
            <person name="Im W.T."/>
            <person name="Shin Y.K."/>
            <person name="Lim J.H."/>
            <person name="Kim S.H."/>
            <person name="Lee B.C."/>
            <person name="Park M.Y."/>
            <person name="Lee K.Y."/>
            <person name="Lee S.T."/>
        </authorList>
    </citation>
    <scope>NUCLEOTIDE SEQUENCE [LARGE SCALE GENOMIC DNA]</scope>
    <source>
        <strain evidence="1 2">CCUG 49689</strain>
    </source>
</reference>
<sequence>MAESGLACLPEGRWFSLARVSLEGVSVADDFSNGLVGDPHVGAEFLYGEELVFGFVEGGLDFQDQVAAVAFTFAGDELDVFGIDADAGSSWFHRCSFLC</sequence>
<accession>A0A0J7IWL3</accession>
<dbReference type="EMBL" id="LFNG01000027">
    <property type="protein sequence ID" value="KMQ70184.1"/>
    <property type="molecule type" value="Genomic_DNA"/>
</dbReference>
<protein>
    <submittedName>
        <fullName evidence="1">Uncharacterized protein</fullName>
    </submittedName>
</protein>
<evidence type="ECO:0000313" key="2">
    <source>
        <dbReference type="Proteomes" id="UP000035900"/>
    </source>
</evidence>
<proteinExistence type="predicted"/>
<gene>
    <name evidence="1" type="ORF">ACM44_13675</name>
</gene>
<name>A0A0J7IWL3_9FLAO</name>
<evidence type="ECO:0000313" key="1">
    <source>
        <dbReference type="EMBL" id="KMQ70184.1"/>
    </source>
</evidence>
<comment type="caution">
    <text evidence="1">The sequence shown here is derived from an EMBL/GenBank/DDBJ whole genome shotgun (WGS) entry which is preliminary data.</text>
</comment>
<dbReference type="Proteomes" id="UP000035900">
    <property type="component" value="Unassembled WGS sequence"/>
</dbReference>
<keyword evidence="2" id="KW-1185">Reference proteome</keyword>